<sequence>MLRFPQELKGKVLGHNKDDWHARPYVLSLRDWFKRAASIDTFIRRNQKTKGEARRTGGRARDSGSVVTFDDRDLKLGPPIQDEPMVISVITAKYKVERVLIDQRSSANILY</sequence>
<gene>
    <name evidence="1" type="ORF">CR513_36527</name>
</gene>
<feature type="non-terminal residue" evidence="1">
    <location>
        <position position="1"/>
    </location>
</feature>
<accession>A0A371FWI7</accession>
<evidence type="ECO:0000313" key="2">
    <source>
        <dbReference type="Proteomes" id="UP000257109"/>
    </source>
</evidence>
<dbReference type="AlphaFoldDB" id="A0A371FWI7"/>
<organism evidence="1 2">
    <name type="scientific">Mucuna pruriens</name>
    <name type="common">Velvet bean</name>
    <name type="synonym">Dolichos pruriens</name>
    <dbReference type="NCBI Taxonomy" id="157652"/>
    <lineage>
        <taxon>Eukaryota</taxon>
        <taxon>Viridiplantae</taxon>
        <taxon>Streptophyta</taxon>
        <taxon>Embryophyta</taxon>
        <taxon>Tracheophyta</taxon>
        <taxon>Spermatophyta</taxon>
        <taxon>Magnoliopsida</taxon>
        <taxon>eudicotyledons</taxon>
        <taxon>Gunneridae</taxon>
        <taxon>Pentapetalae</taxon>
        <taxon>rosids</taxon>
        <taxon>fabids</taxon>
        <taxon>Fabales</taxon>
        <taxon>Fabaceae</taxon>
        <taxon>Papilionoideae</taxon>
        <taxon>50 kb inversion clade</taxon>
        <taxon>NPAAA clade</taxon>
        <taxon>indigoferoid/millettioid clade</taxon>
        <taxon>Phaseoleae</taxon>
        <taxon>Mucuna</taxon>
    </lineage>
</organism>
<dbReference type="Proteomes" id="UP000257109">
    <property type="component" value="Unassembled WGS sequence"/>
</dbReference>
<dbReference type="OrthoDB" id="1937476at2759"/>
<proteinExistence type="predicted"/>
<protein>
    <submittedName>
        <fullName evidence="1">Uncharacterized protein</fullName>
    </submittedName>
</protein>
<keyword evidence="2" id="KW-1185">Reference proteome</keyword>
<reference evidence="1" key="1">
    <citation type="submission" date="2018-05" db="EMBL/GenBank/DDBJ databases">
        <title>Draft genome of Mucuna pruriens seed.</title>
        <authorList>
            <person name="Nnadi N.E."/>
            <person name="Vos R."/>
            <person name="Hasami M.H."/>
            <person name="Devisetty U.K."/>
            <person name="Aguiy J.C."/>
        </authorList>
    </citation>
    <scope>NUCLEOTIDE SEQUENCE [LARGE SCALE GENOMIC DNA]</scope>
    <source>
        <strain evidence="1">JCA_2017</strain>
    </source>
</reference>
<comment type="caution">
    <text evidence="1">The sequence shown here is derived from an EMBL/GenBank/DDBJ whole genome shotgun (WGS) entry which is preliminary data.</text>
</comment>
<evidence type="ECO:0000313" key="1">
    <source>
        <dbReference type="EMBL" id="RDX82661.1"/>
    </source>
</evidence>
<name>A0A371FWI7_MUCPR</name>
<dbReference type="EMBL" id="QJKJ01007582">
    <property type="protein sequence ID" value="RDX82661.1"/>
    <property type="molecule type" value="Genomic_DNA"/>
</dbReference>